<comment type="function">
    <text evidence="5">Found in functional membrane microdomains (FMM) that may be equivalent to eukaryotic membrane rafts FMMs are highly dynamic and increase in number as cells age. Flotillins are thought to be important factors in membrane fluidity.</text>
</comment>
<comment type="subunit">
    <text evidence="5">Homooligomerizes.</text>
</comment>
<comment type="subcellular location">
    <subcellularLocation>
        <location evidence="5">Cell membrane</location>
        <topology evidence="5">Single-pass membrane protein</topology>
    </subcellularLocation>
    <subcellularLocation>
        <location evidence="5">Membrane raft</location>
        <topology evidence="5">Single-pass membrane protein</topology>
    </subcellularLocation>
</comment>
<keyword evidence="1 5" id="KW-1003">Cell membrane</keyword>
<comment type="similarity">
    <text evidence="5">Belongs to the flotillin-like FloA family.</text>
</comment>
<sequence>MGAFILIVVTVAIAIGIVLFLYYFPLGLWIRTIAAGVPLSIGALIRMRIIGVPAGLIVENLVRARKAGLSLTVDQLQSHVLAGGNIQKCTLAMIAAQRAQIPLEWQRAAAIDLAGRDVEEALKTSVNPKVIETPLFQGVAQNGIQLNVKARITVRSNLDRYVGGAGEPTIVARVGEGVVSAVGAAADHKEVLEYPDRISKAVLSKGLDAGTAFEIVSIDIADVDVGKNIGAELQTSQAEADRRIAQAKAAERQYAAMAAEQEQKAETQAARARVVEAEAQIPQAIAEAFRAGHLGVMDYYRLNNVKADTEMRGAIGTNVGGDASPQTPPQTGPQLT</sequence>
<dbReference type="EMBL" id="AP025523">
    <property type="protein sequence ID" value="BDE06353.1"/>
    <property type="molecule type" value="Genomic_DNA"/>
</dbReference>
<dbReference type="GO" id="GO:0005886">
    <property type="term" value="C:plasma membrane"/>
    <property type="evidence" value="ECO:0007669"/>
    <property type="project" value="UniProtKB-SubCell"/>
</dbReference>
<dbReference type="AlphaFoldDB" id="A0AAN1XXV3"/>
<accession>A0AAN1XXV3</accession>
<keyword evidence="9" id="KW-1185">Reference proteome</keyword>
<evidence type="ECO:0000256" key="1">
    <source>
        <dbReference type="ARBA" id="ARBA00022475"/>
    </source>
</evidence>
<feature type="region of interest" description="Disordered" evidence="7">
    <location>
        <begin position="316"/>
        <end position="336"/>
    </location>
</feature>
<comment type="caution">
    <text evidence="5">Lacks conserved residue(s) required for the propagation of feature annotation.</text>
</comment>
<feature type="compositionally biased region" description="Pro residues" evidence="7">
    <location>
        <begin position="326"/>
        <end position="336"/>
    </location>
</feature>
<name>A0AAN1XXV3_UNVUL</name>
<dbReference type="Proteomes" id="UP001317532">
    <property type="component" value="Chromosome"/>
</dbReference>
<evidence type="ECO:0000256" key="6">
    <source>
        <dbReference type="SAM" id="Coils"/>
    </source>
</evidence>
<keyword evidence="4 5" id="KW-0472">Membrane</keyword>
<dbReference type="RefSeq" id="WP_317997318.1">
    <property type="nucleotide sequence ID" value="NZ_AP025523.1"/>
</dbReference>
<evidence type="ECO:0000256" key="5">
    <source>
        <dbReference type="HAMAP-Rule" id="MF_01562"/>
    </source>
</evidence>
<evidence type="ECO:0000256" key="2">
    <source>
        <dbReference type="ARBA" id="ARBA00022692"/>
    </source>
</evidence>
<dbReference type="GO" id="GO:0045121">
    <property type="term" value="C:membrane raft"/>
    <property type="evidence" value="ECO:0007669"/>
    <property type="project" value="UniProtKB-SubCell"/>
</dbReference>
<keyword evidence="2 5" id="KW-0812">Transmembrane</keyword>
<dbReference type="NCBIfam" id="NF010186">
    <property type="entry name" value="PRK13665.1"/>
    <property type="match status" value="1"/>
</dbReference>
<feature type="transmembrane region" description="Helical" evidence="5">
    <location>
        <begin position="5"/>
        <end position="22"/>
    </location>
</feature>
<dbReference type="InterPro" id="IPR022853">
    <property type="entry name" value="FloA"/>
</dbReference>
<proteinExistence type="inferred from homology"/>
<keyword evidence="3 5" id="KW-1133">Transmembrane helix</keyword>
<evidence type="ECO:0000256" key="3">
    <source>
        <dbReference type="ARBA" id="ARBA00022989"/>
    </source>
</evidence>
<reference evidence="8 9" key="1">
    <citation type="journal article" date="2022" name="ISME Commun">
        <title>Vulcanimicrobium alpinus gen. nov. sp. nov., the first cultivated representative of the candidate phylum 'Eremiobacterota', is a metabolically versatile aerobic anoxygenic phototroph.</title>
        <authorList>
            <person name="Yabe S."/>
            <person name="Muto K."/>
            <person name="Abe K."/>
            <person name="Yokota A."/>
            <person name="Staudigel H."/>
            <person name="Tebo B.M."/>
        </authorList>
    </citation>
    <scope>NUCLEOTIDE SEQUENCE [LARGE SCALE GENOMIC DNA]</scope>
    <source>
        <strain evidence="8 9">WC8-2</strain>
    </source>
</reference>
<feature type="coiled-coil region" evidence="6">
    <location>
        <begin position="233"/>
        <end position="280"/>
    </location>
</feature>
<keyword evidence="6" id="KW-0175">Coiled coil</keyword>
<gene>
    <name evidence="5" type="primary">floA</name>
    <name evidence="8" type="ORF">WPS_16290</name>
</gene>
<organism evidence="8 9">
    <name type="scientific">Vulcanimicrobium alpinum</name>
    <dbReference type="NCBI Taxonomy" id="3016050"/>
    <lineage>
        <taxon>Bacteria</taxon>
        <taxon>Bacillati</taxon>
        <taxon>Vulcanimicrobiota</taxon>
        <taxon>Vulcanimicrobiia</taxon>
        <taxon>Vulcanimicrobiales</taxon>
        <taxon>Vulcanimicrobiaceae</taxon>
        <taxon>Vulcanimicrobium</taxon>
    </lineage>
</organism>
<dbReference type="KEGG" id="vab:WPS_16290"/>
<evidence type="ECO:0000256" key="7">
    <source>
        <dbReference type="SAM" id="MobiDB-lite"/>
    </source>
</evidence>
<dbReference type="Pfam" id="PF12127">
    <property type="entry name" value="FloA"/>
    <property type="match status" value="1"/>
</dbReference>
<dbReference type="HAMAP" id="MF_01562">
    <property type="entry name" value="FloA"/>
    <property type="match status" value="1"/>
</dbReference>
<evidence type="ECO:0000313" key="8">
    <source>
        <dbReference type="EMBL" id="BDE06353.1"/>
    </source>
</evidence>
<protein>
    <recommendedName>
        <fullName evidence="5">Flotillin-like protein FloA</fullName>
    </recommendedName>
</protein>
<evidence type="ECO:0000313" key="9">
    <source>
        <dbReference type="Proteomes" id="UP001317532"/>
    </source>
</evidence>
<evidence type="ECO:0000256" key="4">
    <source>
        <dbReference type="ARBA" id="ARBA00023136"/>
    </source>
</evidence>